<evidence type="ECO:0000256" key="4">
    <source>
        <dbReference type="ARBA" id="ARBA00022884"/>
    </source>
</evidence>
<keyword evidence="5 9" id="KW-0342">GTP-binding</keyword>
<dbReference type="PROSITE" id="PS00300">
    <property type="entry name" value="SRP54"/>
    <property type="match status" value="1"/>
</dbReference>
<dbReference type="InterPro" id="IPR004125">
    <property type="entry name" value="Signal_recog_particle_SRP54_M"/>
</dbReference>
<dbReference type="GO" id="GO:0003924">
    <property type="term" value="F:GTPase activity"/>
    <property type="evidence" value="ECO:0007669"/>
    <property type="project" value="UniProtKB-UniRule"/>
</dbReference>
<dbReference type="Pfam" id="PF00448">
    <property type="entry name" value="SRP54"/>
    <property type="match status" value="1"/>
</dbReference>
<dbReference type="FunFam" id="3.40.50.300:FF:000022">
    <property type="entry name" value="Signal recognition particle 54 kDa subunit"/>
    <property type="match status" value="1"/>
</dbReference>
<evidence type="ECO:0000313" key="12">
    <source>
        <dbReference type="EMBL" id="VFJ94154.1"/>
    </source>
</evidence>
<evidence type="ECO:0000256" key="2">
    <source>
        <dbReference type="ARBA" id="ARBA00022741"/>
    </source>
</evidence>
<keyword evidence="7 9" id="KW-0687">Ribonucleoprotein</keyword>
<feature type="domain" description="SRP54-type proteins GTP-binding" evidence="11">
    <location>
        <begin position="307"/>
        <end position="320"/>
    </location>
</feature>
<dbReference type="Pfam" id="PF02881">
    <property type="entry name" value="SRP54_N"/>
    <property type="match status" value="1"/>
</dbReference>
<dbReference type="SUPFAM" id="SSF47446">
    <property type="entry name" value="Signal peptide-binding domain"/>
    <property type="match status" value="1"/>
</dbReference>
<dbReference type="EC" id="3.6.5.4" evidence="9"/>
<feature type="region of interest" description="Disordered" evidence="10">
    <location>
        <begin position="1"/>
        <end position="34"/>
    </location>
</feature>
<keyword evidence="6 9" id="KW-0733">Signal recognition particle</keyword>
<evidence type="ECO:0000256" key="10">
    <source>
        <dbReference type="SAM" id="MobiDB-lite"/>
    </source>
</evidence>
<comment type="subcellular location">
    <subcellularLocation>
        <location evidence="9">Cytoplasm</location>
    </subcellularLocation>
    <text evidence="9">The SRP-RNC complex is targeted to the cytoplasmic membrane.</text>
</comment>
<dbReference type="PANTHER" id="PTHR11564">
    <property type="entry name" value="SIGNAL RECOGNITION PARTICLE 54K PROTEIN SRP54"/>
    <property type="match status" value="1"/>
</dbReference>
<dbReference type="SMART" id="SM00962">
    <property type="entry name" value="SRP54"/>
    <property type="match status" value="1"/>
</dbReference>
<feature type="compositionally biased region" description="Basic residues" evidence="10">
    <location>
        <begin position="1"/>
        <end position="10"/>
    </location>
</feature>
<dbReference type="CDD" id="cd18539">
    <property type="entry name" value="SRP_G"/>
    <property type="match status" value="1"/>
</dbReference>
<dbReference type="InterPro" id="IPR022941">
    <property type="entry name" value="SRP54"/>
</dbReference>
<dbReference type="InterPro" id="IPR036891">
    <property type="entry name" value="Signal_recog_part_SRP54_M_sf"/>
</dbReference>
<comment type="function">
    <text evidence="9">Involved in targeting and insertion of nascent membrane proteins into the cytoplasmic membrane. Binds to the hydrophobic signal sequence of the ribosome-nascent chain (RNC) as it emerges from the ribosomes. The SRP-RNC complex is then targeted to the cytoplasmic membrane where it interacts with the SRP receptor FtsY. Interaction with FtsY leads to the transfer of the RNC complex to the Sec translocase for insertion into the membrane, the hydrolysis of GTP by both Ffh and FtsY, and the dissociation of the SRP-FtsY complex into the individual components.</text>
</comment>
<dbReference type="AlphaFoldDB" id="A0A450UNM7"/>
<feature type="binding site" evidence="9">
    <location>
        <begin position="228"/>
        <end position="232"/>
    </location>
    <ligand>
        <name>GTP</name>
        <dbReference type="ChEBI" id="CHEBI:37565"/>
    </ligand>
</feature>
<dbReference type="Gene3D" id="3.40.50.300">
    <property type="entry name" value="P-loop containing nucleotide triphosphate hydrolases"/>
    <property type="match status" value="1"/>
</dbReference>
<evidence type="ECO:0000256" key="8">
    <source>
        <dbReference type="ARBA" id="ARBA00048027"/>
    </source>
</evidence>
<name>A0A450UNM7_9GAMM</name>
<evidence type="ECO:0000256" key="7">
    <source>
        <dbReference type="ARBA" id="ARBA00023274"/>
    </source>
</evidence>
<comment type="subunit">
    <text evidence="9">Part of the signal recognition particle protein translocation system, which is composed of SRP and FtsY. SRP is a ribonucleoprotein composed of Ffh and a 4.5S RNA molecule.</text>
</comment>
<dbReference type="PANTHER" id="PTHR11564:SF5">
    <property type="entry name" value="SIGNAL RECOGNITION PARTICLE SUBUNIT SRP54"/>
    <property type="match status" value="1"/>
</dbReference>
<reference evidence="12" key="1">
    <citation type="submission" date="2019-02" db="EMBL/GenBank/DDBJ databases">
        <authorList>
            <person name="Gruber-Vodicka R. H."/>
            <person name="Seah K. B. B."/>
        </authorList>
    </citation>
    <scope>NUCLEOTIDE SEQUENCE</scope>
    <source>
        <strain evidence="12">BECK_M7</strain>
    </source>
</reference>
<evidence type="ECO:0000256" key="6">
    <source>
        <dbReference type="ARBA" id="ARBA00023135"/>
    </source>
</evidence>
<organism evidence="12">
    <name type="scientific">Candidatus Kentrum sp. LFY</name>
    <dbReference type="NCBI Taxonomy" id="2126342"/>
    <lineage>
        <taxon>Bacteria</taxon>
        <taxon>Pseudomonadati</taxon>
        <taxon>Pseudomonadota</taxon>
        <taxon>Gammaproteobacteria</taxon>
        <taxon>Candidatus Kentrum</taxon>
    </lineage>
</organism>
<evidence type="ECO:0000256" key="5">
    <source>
        <dbReference type="ARBA" id="ARBA00023134"/>
    </source>
</evidence>
<keyword evidence="4 9" id="KW-0694">RNA-binding</keyword>
<sequence>MHCYNHRSFRQRPEVSGGRGLLPMASPPRRLPNTIDHRNMFDNLTERLGRTLDRLRGRGRLTEDNIRESLRDVRMALLEADVALPVVRDVIERIRVKAVGQDVLKSLTPGQELIRVVRDELTSLMGEVNSELVLNVSPPAVIMVAGLQGSGKTTTVAKLARWLAGQKRSVLVATCDVYRPAAIRQLEVLATQIDVPFFPSHASQDPVTIARDAVAHARKHFNDTVIIDTAGRMHIDEDMMDEAKRIHAAIDPAETLFVVDSMTGQDAAKVARVFDEALPLTGVILTKTDGDARGGAALSIRQITGKPIKFLGVGEKTAALQPFHPDRVASRILGMGDVLSLIEEAEQHVDQEKAKKMADKFEKGERFDLEDFRDQLQQMRKMGGIHNLLDKLPGIGGKLPKGATDQINDEAFIQIEAIIDSMTPRERRVPTIIKGSRKRRIASGSGTKVQDVNRLLKQFAEMQKQMQRMKKLMRKPGALAGLKRSMKKGGMPPGMEF</sequence>
<keyword evidence="3 9" id="KW-0378">Hydrolase</keyword>
<protein>
    <recommendedName>
        <fullName evidence="9">Signal recognition particle protein</fullName>
        <ecNumber evidence="9">3.6.5.4</ecNumber>
    </recommendedName>
    <alternativeName>
        <fullName evidence="9">Fifty-four homolog</fullName>
    </alternativeName>
</protein>
<dbReference type="GO" id="GO:0005525">
    <property type="term" value="F:GTP binding"/>
    <property type="evidence" value="ECO:0007669"/>
    <property type="project" value="UniProtKB-UniRule"/>
</dbReference>
<dbReference type="InterPro" id="IPR013822">
    <property type="entry name" value="Signal_recog_particl_SRP54_hlx"/>
</dbReference>
<feature type="binding site" evidence="9">
    <location>
        <begin position="286"/>
        <end position="289"/>
    </location>
    <ligand>
        <name>GTP</name>
        <dbReference type="ChEBI" id="CHEBI:37565"/>
    </ligand>
</feature>
<comment type="catalytic activity">
    <reaction evidence="8 9">
        <text>GTP + H2O = GDP + phosphate + H(+)</text>
        <dbReference type="Rhea" id="RHEA:19669"/>
        <dbReference type="ChEBI" id="CHEBI:15377"/>
        <dbReference type="ChEBI" id="CHEBI:15378"/>
        <dbReference type="ChEBI" id="CHEBI:37565"/>
        <dbReference type="ChEBI" id="CHEBI:43474"/>
        <dbReference type="ChEBI" id="CHEBI:58189"/>
        <dbReference type="EC" id="3.6.5.4"/>
    </reaction>
</comment>
<dbReference type="InterPro" id="IPR027417">
    <property type="entry name" value="P-loop_NTPase"/>
</dbReference>
<evidence type="ECO:0000256" key="1">
    <source>
        <dbReference type="ARBA" id="ARBA00005450"/>
    </source>
</evidence>
<dbReference type="GO" id="GO:0048500">
    <property type="term" value="C:signal recognition particle"/>
    <property type="evidence" value="ECO:0007669"/>
    <property type="project" value="UniProtKB-UniRule"/>
</dbReference>
<dbReference type="InterPro" id="IPR004780">
    <property type="entry name" value="SRP"/>
</dbReference>
<gene>
    <name evidence="9" type="primary">ffh</name>
    <name evidence="12" type="ORF">BECKLFY1418B_GA0070995_105413</name>
</gene>
<evidence type="ECO:0000259" key="11">
    <source>
        <dbReference type="PROSITE" id="PS00300"/>
    </source>
</evidence>
<dbReference type="GO" id="GO:0006614">
    <property type="term" value="P:SRP-dependent cotranslational protein targeting to membrane"/>
    <property type="evidence" value="ECO:0007669"/>
    <property type="project" value="InterPro"/>
</dbReference>
<dbReference type="InterPro" id="IPR003593">
    <property type="entry name" value="AAA+_ATPase"/>
</dbReference>
<evidence type="ECO:0000256" key="9">
    <source>
        <dbReference type="HAMAP-Rule" id="MF_00306"/>
    </source>
</evidence>
<dbReference type="SMART" id="SM00963">
    <property type="entry name" value="SRP54_N"/>
    <property type="match status" value="1"/>
</dbReference>
<dbReference type="InterPro" id="IPR000897">
    <property type="entry name" value="SRP54_GTPase_dom"/>
</dbReference>
<dbReference type="HAMAP" id="MF_00306">
    <property type="entry name" value="SRP54"/>
    <property type="match status" value="1"/>
</dbReference>
<keyword evidence="9" id="KW-0963">Cytoplasm</keyword>
<dbReference type="SMART" id="SM00382">
    <property type="entry name" value="AAA"/>
    <property type="match status" value="1"/>
</dbReference>
<comment type="domain">
    <text evidence="9">Composed of three domains: the N-terminal N domain, which is responsible for interactions with the ribosome, the central G domain, which binds GTP, and the C-terminal M domain, which binds the RNA and the signal sequence of the RNC.</text>
</comment>
<dbReference type="Gene3D" id="1.20.120.140">
    <property type="entry name" value="Signal recognition particle SRP54, nucleotide-binding domain"/>
    <property type="match status" value="1"/>
</dbReference>
<accession>A0A450UNM7</accession>
<dbReference type="SUPFAM" id="SSF52540">
    <property type="entry name" value="P-loop containing nucleoside triphosphate hydrolases"/>
    <property type="match status" value="1"/>
</dbReference>
<dbReference type="NCBIfam" id="TIGR00959">
    <property type="entry name" value="ffh"/>
    <property type="match status" value="1"/>
</dbReference>
<dbReference type="Gene3D" id="1.10.260.30">
    <property type="entry name" value="Signal recognition particle, SRP54 subunit, M-domain"/>
    <property type="match status" value="1"/>
</dbReference>
<dbReference type="GO" id="GO:0008312">
    <property type="term" value="F:7S RNA binding"/>
    <property type="evidence" value="ECO:0007669"/>
    <property type="project" value="InterPro"/>
</dbReference>
<feature type="binding site" evidence="9">
    <location>
        <begin position="146"/>
        <end position="153"/>
    </location>
    <ligand>
        <name>GTP</name>
        <dbReference type="ChEBI" id="CHEBI:37565"/>
    </ligand>
</feature>
<proteinExistence type="inferred from homology"/>
<evidence type="ECO:0000256" key="3">
    <source>
        <dbReference type="ARBA" id="ARBA00022801"/>
    </source>
</evidence>
<comment type="similarity">
    <text evidence="1 9">Belongs to the GTP-binding SRP family. SRP54 subfamily.</text>
</comment>
<keyword evidence="2 9" id="KW-0547">Nucleotide-binding</keyword>
<dbReference type="InterPro" id="IPR042101">
    <property type="entry name" value="SRP54_N_sf"/>
</dbReference>
<dbReference type="Pfam" id="PF02978">
    <property type="entry name" value="SRP_SPB"/>
    <property type="match status" value="1"/>
</dbReference>
<dbReference type="EMBL" id="CAADFF010000054">
    <property type="protein sequence ID" value="VFJ94154.1"/>
    <property type="molecule type" value="Genomic_DNA"/>
</dbReference>